<dbReference type="Pfam" id="PF07690">
    <property type="entry name" value="MFS_1"/>
    <property type="match status" value="1"/>
</dbReference>
<name>A0AA40F7M9_9PEZI</name>
<feature type="transmembrane region" description="Helical" evidence="4">
    <location>
        <begin position="826"/>
        <end position="848"/>
    </location>
</feature>
<feature type="transmembrane region" description="Helical" evidence="4">
    <location>
        <begin position="16"/>
        <end position="34"/>
    </location>
</feature>
<feature type="transmembrane region" description="Helical" evidence="4">
    <location>
        <begin position="210"/>
        <end position="231"/>
    </location>
</feature>
<reference evidence="6" key="1">
    <citation type="submission" date="2023-06" db="EMBL/GenBank/DDBJ databases">
        <title>Genome-scale phylogeny and comparative genomics of the fungal order Sordariales.</title>
        <authorList>
            <consortium name="Lawrence Berkeley National Laboratory"/>
            <person name="Hensen N."/>
            <person name="Bonometti L."/>
            <person name="Westerberg I."/>
            <person name="Brannstrom I.O."/>
            <person name="Guillou S."/>
            <person name="Cros-Aarteil S."/>
            <person name="Calhoun S."/>
            <person name="Haridas S."/>
            <person name="Kuo A."/>
            <person name="Mondo S."/>
            <person name="Pangilinan J."/>
            <person name="Riley R."/>
            <person name="LaButti K."/>
            <person name="Andreopoulos B."/>
            <person name="Lipzen A."/>
            <person name="Chen C."/>
            <person name="Yanf M."/>
            <person name="Daum C."/>
            <person name="Ng V."/>
            <person name="Clum A."/>
            <person name="Steindorff A."/>
            <person name="Ohm R."/>
            <person name="Martin F."/>
            <person name="Silar P."/>
            <person name="Natvig D."/>
            <person name="Lalanne C."/>
            <person name="Gautier V."/>
            <person name="Ament-velasquez S.L."/>
            <person name="Kruys A."/>
            <person name="Hutchinson M.I."/>
            <person name="Powell A.J."/>
            <person name="Barry K."/>
            <person name="Miller A.N."/>
            <person name="Grigoriev I.V."/>
            <person name="Debuchy R."/>
            <person name="Gladieux P."/>
            <person name="Thoren M.H."/>
            <person name="Johannesson H."/>
        </authorList>
    </citation>
    <scope>NUCLEOTIDE SEQUENCE</scope>
    <source>
        <strain evidence="6">SMH3187-1</strain>
    </source>
</reference>
<dbReference type="GO" id="GO:0005886">
    <property type="term" value="C:plasma membrane"/>
    <property type="evidence" value="ECO:0007669"/>
    <property type="project" value="UniProtKB-SubCell"/>
</dbReference>
<evidence type="ECO:0000256" key="2">
    <source>
        <dbReference type="ARBA" id="ARBA00022475"/>
    </source>
</evidence>
<sequence>MAAVFDDDGPPDRGPAVFAVTTATLCLSTLFVTARMISRVGIVRNVSWDDAMIIVAWLFSLSLCVAIDFGAHKGLGRFDQHISEADRPGLRMSEYVFSVLYNPALMSTKSSILIFYLRLAKNTHKILRMASWIVLTIVLTAGTILTFMNIFQCHPITSAWDIHIKPERCIPLLTEFICSAPVNVTTDLAIMALPIPVITSMRLPPRQKTILVITFALGFFITVVDVVRIYYLQQAITLAPTGASADPDAIFSQSDNFSWNASLSLMWSAVEVNVGITCACIPTLKPLIIRILPAMIVDPKGTRRTSAQVRSAPAASDTGTKPTSSDNSQPDNFITTPADLILPAPPVASADAERRSADELSLREFLSGMDGTNDRANAYGARQNGSPLSPRRPRVQSTASAVSDRPFYFGFINVKKPKSMIRTSALESFKYCTVVSILFFLWGISYGLLNTLNTVVAEVANMTEAQTLGLTSLYFGGGYFFGPLLVGEWLLRHDEHHRSRKRGLGEPQSVGGFKATFIIGLLIYGTGTIMFWPGAVLASYGGFMVSGLVVGFGLAVLETAANPFIVLCGPPEYADTRLLLAQGVQGIGSVLSGLLANNVFFTRVETRDVNSTTLLDVQWTYLAITLFCVLLAFYFYYMPLPEVTDRELERLAARLPVDPHRRLFSNRVSLSTCAIVFAVLSQWTYMAAQENMSIFFHDLLTVFAADPSDPSNPRSTYQPPGFPISVLNYLLVAHTAFAVSRFLAGGLAYLSVTYPANRFLPTPRTMLSASVGFSALSVLAAVVMRPTRNPNLIAIPIISFFLFEGPIWPLVFSLGLRGQGARTKRAAAWLTMGGSGPAFWPFVGYAIVRAGGSVQTSFIVVVALMAVAGGYPLFLTFVPDARKMVDATLVEGEGGEKHTPLERTRSEGAEQPQPQGRQEWVPPWESQALDTRILGQD</sequence>
<dbReference type="InterPro" id="IPR011701">
    <property type="entry name" value="MFS"/>
</dbReference>
<feature type="transmembrane region" description="Helical" evidence="4">
    <location>
        <begin position="792"/>
        <end position="814"/>
    </location>
</feature>
<feature type="transmembrane region" description="Helical" evidence="4">
    <location>
        <begin position="469"/>
        <end position="491"/>
    </location>
</feature>
<feature type="compositionally biased region" description="Polar residues" evidence="3">
    <location>
        <begin position="317"/>
        <end position="335"/>
    </location>
</feature>
<feature type="compositionally biased region" description="Basic and acidic residues" evidence="3">
    <location>
        <begin position="894"/>
        <end position="908"/>
    </location>
</feature>
<dbReference type="InterPro" id="IPR036259">
    <property type="entry name" value="MFS_trans_sf"/>
</dbReference>
<dbReference type="GO" id="GO:0022857">
    <property type="term" value="F:transmembrane transporter activity"/>
    <property type="evidence" value="ECO:0007669"/>
    <property type="project" value="InterPro"/>
</dbReference>
<feature type="transmembrane region" description="Helical" evidence="4">
    <location>
        <begin position="854"/>
        <end position="874"/>
    </location>
</feature>
<evidence type="ECO:0000313" key="7">
    <source>
        <dbReference type="Proteomes" id="UP001172155"/>
    </source>
</evidence>
<feature type="transmembrane region" description="Helical" evidence="4">
    <location>
        <begin position="512"/>
        <end position="532"/>
    </location>
</feature>
<evidence type="ECO:0000259" key="5">
    <source>
        <dbReference type="Pfam" id="PF20684"/>
    </source>
</evidence>
<dbReference type="InterPro" id="IPR049326">
    <property type="entry name" value="Rhodopsin_dom_fungi"/>
</dbReference>
<feature type="transmembrane region" description="Helical" evidence="4">
    <location>
        <begin position="538"/>
        <end position="557"/>
    </location>
</feature>
<feature type="domain" description="Rhodopsin" evidence="5">
    <location>
        <begin position="34"/>
        <end position="289"/>
    </location>
</feature>
<keyword evidence="4" id="KW-1133">Transmembrane helix</keyword>
<protein>
    <submittedName>
        <fullName evidence="6">Major facilitator superfamily domain-containing protein</fullName>
    </submittedName>
</protein>
<keyword evidence="4" id="KW-0812">Transmembrane</keyword>
<dbReference type="Proteomes" id="UP001172155">
    <property type="component" value="Unassembled WGS sequence"/>
</dbReference>
<comment type="caution">
    <text evidence="6">The sequence shown here is derived from an EMBL/GenBank/DDBJ whole genome shotgun (WGS) entry which is preliminary data.</text>
</comment>
<dbReference type="SUPFAM" id="SSF103473">
    <property type="entry name" value="MFS general substrate transporter"/>
    <property type="match status" value="1"/>
</dbReference>
<accession>A0AA40F7M9</accession>
<feature type="transmembrane region" description="Helical" evidence="4">
    <location>
        <begin position="766"/>
        <end position="786"/>
    </location>
</feature>
<dbReference type="AlphaFoldDB" id="A0AA40F7M9"/>
<feature type="transmembrane region" description="Helical" evidence="4">
    <location>
        <begin position="619"/>
        <end position="637"/>
    </location>
</feature>
<keyword evidence="4" id="KW-0472">Membrane</keyword>
<feature type="transmembrane region" description="Helical" evidence="4">
    <location>
        <begin position="428"/>
        <end position="449"/>
    </location>
</feature>
<feature type="transmembrane region" description="Helical" evidence="4">
    <location>
        <begin position="95"/>
        <end position="117"/>
    </location>
</feature>
<feature type="transmembrane region" description="Helical" evidence="4">
    <location>
        <begin position="54"/>
        <end position="75"/>
    </location>
</feature>
<gene>
    <name evidence="6" type="ORF">B0T18DRAFT_436380</name>
</gene>
<dbReference type="EMBL" id="JAUKUD010000002">
    <property type="protein sequence ID" value="KAK0752271.1"/>
    <property type="molecule type" value="Genomic_DNA"/>
</dbReference>
<evidence type="ECO:0000256" key="1">
    <source>
        <dbReference type="ARBA" id="ARBA00004429"/>
    </source>
</evidence>
<feature type="transmembrane region" description="Helical" evidence="4">
    <location>
        <begin position="668"/>
        <end position="688"/>
    </location>
</feature>
<evidence type="ECO:0000256" key="3">
    <source>
        <dbReference type="SAM" id="MobiDB-lite"/>
    </source>
</evidence>
<dbReference type="PANTHER" id="PTHR43702">
    <property type="entry name" value="L-FUCOSE-PROTON SYMPORTER"/>
    <property type="match status" value="1"/>
</dbReference>
<feature type="region of interest" description="Disordered" evidence="3">
    <location>
        <begin position="891"/>
        <end position="922"/>
    </location>
</feature>
<dbReference type="Gene3D" id="1.20.1250.20">
    <property type="entry name" value="MFS general substrate transporter like domains"/>
    <property type="match status" value="2"/>
</dbReference>
<feature type="transmembrane region" description="Helical" evidence="4">
    <location>
        <begin position="729"/>
        <end position="754"/>
    </location>
</feature>
<dbReference type="InterPro" id="IPR050375">
    <property type="entry name" value="MFS_TsgA-like"/>
</dbReference>
<comment type="subcellular location">
    <subcellularLocation>
        <location evidence="1">Cell inner membrane</location>
        <topology evidence="1">Multi-pass membrane protein</topology>
    </subcellularLocation>
</comment>
<evidence type="ECO:0000313" key="6">
    <source>
        <dbReference type="EMBL" id="KAK0752271.1"/>
    </source>
</evidence>
<organism evidence="6 7">
    <name type="scientific">Schizothecium vesticola</name>
    <dbReference type="NCBI Taxonomy" id="314040"/>
    <lineage>
        <taxon>Eukaryota</taxon>
        <taxon>Fungi</taxon>
        <taxon>Dikarya</taxon>
        <taxon>Ascomycota</taxon>
        <taxon>Pezizomycotina</taxon>
        <taxon>Sordariomycetes</taxon>
        <taxon>Sordariomycetidae</taxon>
        <taxon>Sordariales</taxon>
        <taxon>Schizotheciaceae</taxon>
        <taxon>Schizothecium</taxon>
    </lineage>
</organism>
<evidence type="ECO:0000256" key="4">
    <source>
        <dbReference type="SAM" id="Phobius"/>
    </source>
</evidence>
<feature type="region of interest" description="Disordered" evidence="3">
    <location>
        <begin position="302"/>
        <end position="339"/>
    </location>
</feature>
<dbReference type="PANTHER" id="PTHR43702:SF13">
    <property type="entry name" value="MONOSACCHARIDE TRANSPORTER, PUTATIVE (AFU_ORTHOLOGUE AFUA_4G06630)-RELATED"/>
    <property type="match status" value="1"/>
</dbReference>
<keyword evidence="7" id="KW-1185">Reference proteome</keyword>
<feature type="transmembrane region" description="Helical" evidence="4">
    <location>
        <begin position="129"/>
        <end position="151"/>
    </location>
</feature>
<proteinExistence type="predicted"/>
<keyword evidence="2" id="KW-1003">Cell membrane</keyword>
<feature type="transmembrane region" description="Helical" evidence="4">
    <location>
        <begin position="578"/>
        <end position="599"/>
    </location>
</feature>
<dbReference type="Pfam" id="PF20684">
    <property type="entry name" value="Fung_rhodopsin"/>
    <property type="match status" value="1"/>
</dbReference>